<evidence type="ECO:0000256" key="1">
    <source>
        <dbReference type="SAM" id="MobiDB-lite"/>
    </source>
</evidence>
<protein>
    <submittedName>
        <fullName evidence="2">Uncharacterized protein</fullName>
    </submittedName>
</protein>
<proteinExistence type="predicted"/>
<name>A0ABQ1KNH6_9RHOB</name>
<gene>
    <name evidence="2" type="ORF">GCM10011363_22130</name>
</gene>
<feature type="region of interest" description="Disordered" evidence="1">
    <location>
        <begin position="1"/>
        <end position="21"/>
    </location>
</feature>
<organism evidence="2 3">
    <name type="scientific">Marivita lacus</name>
    <dbReference type="NCBI Taxonomy" id="1323742"/>
    <lineage>
        <taxon>Bacteria</taxon>
        <taxon>Pseudomonadati</taxon>
        <taxon>Pseudomonadota</taxon>
        <taxon>Alphaproteobacteria</taxon>
        <taxon>Rhodobacterales</taxon>
        <taxon>Roseobacteraceae</taxon>
        <taxon>Marivita</taxon>
    </lineage>
</organism>
<dbReference type="EMBL" id="BMFC01000004">
    <property type="protein sequence ID" value="GGC05013.1"/>
    <property type="molecule type" value="Genomic_DNA"/>
</dbReference>
<reference evidence="3" key="1">
    <citation type="journal article" date="2019" name="Int. J. Syst. Evol. Microbiol.">
        <title>The Global Catalogue of Microorganisms (GCM) 10K type strain sequencing project: providing services to taxonomists for standard genome sequencing and annotation.</title>
        <authorList>
            <consortium name="The Broad Institute Genomics Platform"/>
            <consortium name="The Broad Institute Genome Sequencing Center for Infectious Disease"/>
            <person name="Wu L."/>
            <person name="Ma J."/>
        </authorList>
    </citation>
    <scope>NUCLEOTIDE SEQUENCE [LARGE SCALE GENOMIC DNA]</scope>
    <source>
        <strain evidence="3">CGMCC 1.12478</strain>
    </source>
</reference>
<comment type="caution">
    <text evidence="2">The sequence shown here is derived from an EMBL/GenBank/DDBJ whole genome shotgun (WGS) entry which is preliminary data.</text>
</comment>
<evidence type="ECO:0000313" key="3">
    <source>
        <dbReference type="Proteomes" id="UP000645462"/>
    </source>
</evidence>
<dbReference type="Proteomes" id="UP000645462">
    <property type="component" value="Unassembled WGS sequence"/>
</dbReference>
<evidence type="ECO:0000313" key="2">
    <source>
        <dbReference type="EMBL" id="GGC05013.1"/>
    </source>
</evidence>
<sequence>MAAPSHSQGYGTERRGGGTTQVEVDGVIRGFTEGVQQLCGNIPDPAFRVDCVADYFDWLADRLPQTQEFREAERIIRDAASQLNRVARDNASTTKRPAVFRLGNSSRQTSRAVIPVAPERQARARSAALAIVEEAETRLLRSADRSQRSRVAFANIAAIVGDSSAVLLRAS</sequence>
<keyword evidence="3" id="KW-1185">Reference proteome</keyword>
<accession>A0ABQ1KNH6</accession>